<dbReference type="InterPro" id="IPR002575">
    <property type="entry name" value="Aminoglycoside_PTrfase"/>
</dbReference>
<evidence type="ECO:0000259" key="1">
    <source>
        <dbReference type="Pfam" id="PF01636"/>
    </source>
</evidence>
<dbReference type="Pfam" id="PF01636">
    <property type="entry name" value="APH"/>
    <property type="match status" value="1"/>
</dbReference>
<dbReference type="InterPro" id="IPR051678">
    <property type="entry name" value="AGP_Transferase"/>
</dbReference>
<dbReference type="AlphaFoldDB" id="A0A840AF82"/>
<dbReference type="InterPro" id="IPR041726">
    <property type="entry name" value="ACAD10_11_N"/>
</dbReference>
<evidence type="ECO:0000259" key="2">
    <source>
        <dbReference type="Pfam" id="PF19802"/>
    </source>
</evidence>
<comment type="caution">
    <text evidence="3">The sequence shown here is derived from an EMBL/GenBank/DDBJ whole genome shotgun (WGS) entry which is preliminary data.</text>
</comment>
<evidence type="ECO:0000313" key="3">
    <source>
        <dbReference type="EMBL" id="MBB3898755.1"/>
    </source>
</evidence>
<dbReference type="Gene3D" id="3.30.200.20">
    <property type="entry name" value="Phosphorylase Kinase, domain 1"/>
    <property type="match status" value="1"/>
</dbReference>
<proteinExistence type="predicted"/>
<protein>
    <submittedName>
        <fullName evidence="3">Aminoglycoside phosphotransferase (APT) family kinase protein</fullName>
    </submittedName>
</protein>
<feature type="domain" description="DUF6285" evidence="2">
    <location>
        <begin position="373"/>
        <end position="442"/>
    </location>
</feature>
<dbReference type="PANTHER" id="PTHR21310:SF57">
    <property type="entry name" value="BLR2944 PROTEIN"/>
    <property type="match status" value="1"/>
</dbReference>
<reference evidence="3 4" key="1">
    <citation type="submission" date="2020-08" db="EMBL/GenBank/DDBJ databases">
        <title>Genomic Encyclopedia of Type Strains, Phase IV (KMG-IV): sequencing the most valuable type-strain genomes for metagenomic binning, comparative biology and taxonomic classification.</title>
        <authorList>
            <person name="Goeker M."/>
        </authorList>
    </citation>
    <scope>NUCLEOTIDE SEQUENCE [LARGE SCALE GENOMIC DNA]</scope>
    <source>
        <strain evidence="3 4">DSM 19979</strain>
    </source>
</reference>
<dbReference type="GO" id="GO:0016301">
    <property type="term" value="F:kinase activity"/>
    <property type="evidence" value="ECO:0007669"/>
    <property type="project" value="UniProtKB-KW"/>
</dbReference>
<name>A0A840AF82_9PROT</name>
<dbReference type="InterPro" id="IPR046252">
    <property type="entry name" value="DUF6285"/>
</dbReference>
<organism evidence="3 4">
    <name type="scientific">Roseococcus suduntuyensis</name>
    <dbReference type="NCBI Taxonomy" id="455361"/>
    <lineage>
        <taxon>Bacteria</taxon>
        <taxon>Pseudomonadati</taxon>
        <taxon>Pseudomonadota</taxon>
        <taxon>Alphaproteobacteria</taxon>
        <taxon>Acetobacterales</taxon>
        <taxon>Roseomonadaceae</taxon>
        <taxon>Roseococcus</taxon>
    </lineage>
</organism>
<dbReference type="RefSeq" id="WP_242535068.1">
    <property type="nucleotide sequence ID" value="NZ_JACIDJ010000003.1"/>
</dbReference>
<dbReference type="CDD" id="cd05154">
    <property type="entry name" value="ACAD10_11_N-like"/>
    <property type="match status" value="1"/>
</dbReference>
<dbReference type="PANTHER" id="PTHR21310">
    <property type="entry name" value="AMINOGLYCOSIDE PHOSPHOTRANSFERASE-RELATED-RELATED"/>
    <property type="match status" value="1"/>
</dbReference>
<dbReference type="Gene3D" id="3.90.1200.10">
    <property type="match status" value="1"/>
</dbReference>
<evidence type="ECO:0000313" key="4">
    <source>
        <dbReference type="Proteomes" id="UP000553193"/>
    </source>
</evidence>
<sequence>MDEARLAAWLSEAAGAPVAIRAASLLTGGAIQQNWALSVTRGSAQEEWVLRTDNAATLAVSLPRLEEFALFQAAHAAGVTVPEPLFACADTSVLGAPFFVMRRVAGSATAHRLAKAAAAQGGDDALVASLGRELARIHRITPPRAELGFLGDPPADPALAFVASMRARLDAAGTPRPVMEWGLEAMARHAPPPLPPVLNHNDFRTGNIMVEGGRLTAVLDWEFAAWGDPHADLGWFCAPCWRFGNRALEAGGLGSRAAFLAGYAEEAGAAPDPDRLPFWELAATIRWAVIAADQGARHLSGRERGLELALTAQIVPELELDILAQVDGLDGVAVQPTAPEAVPRHAPSPLLEAPDAADLLATAREALLGKLLPALPPALHYEARMAANAIAIASRAIGVAPDDAPDLAALAAGIRAGTERGPQVRALLRRLTDLRCAISNPRALGVAQ</sequence>
<feature type="domain" description="Aminoglycoside phosphotransferase" evidence="1">
    <location>
        <begin position="25"/>
        <end position="268"/>
    </location>
</feature>
<dbReference type="Proteomes" id="UP000553193">
    <property type="component" value="Unassembled WGS sequence"/>
</dbReference>
<keyword evidence="3" id="KW-0418">Kinase</keyword>
<dbReference type="Pfam" id="PF19802">
    <property type="entry name" value="DUF6285"/>
    <property type="match status" value="1"/>
</dbReference>
<keyword evidence="3" id="KW-0808">Transferase</keyword>
<gene>
    <name evidence="3" type="ORF">GGQ83_002198</name>
</gene>
<dbReference type="SUPFAM" id="SSF56112">
    <property type="entry name" value="Protein kinase-like (PK-like)"/>
    <property type="match status" value="1"/>
</dbReference>
<dbReference type="InterPro" id="IPR011009">
    <property type="entry name" value="Kinase-like_dom_sf"/>
</dbReference>
<dbReference type="EMBL" id="JACIDJ010000003">
    <property type="protein sequence ID" value="MBB3898755.1"/>
    <property type="molecule type" value="Genomic_DNA"/>
</dbReference>
<accession>A0A840AF82</accession>
<keyword evidence="4" id="KW-1185">Reference proteome</keyword>